<dbReference type="InterPro" id="IPR041698">
    <property type="entry name" value="Methyltransf_25"/>
</dbReference>
<dbReference type="PANTHER" id="PTHR43464">
    <property type="entry name" value="METHYLTRANSFERASE"/>
    <property type="match status" value="1"/>
</dbReference>
<evidence type="ECO:0000313" key="2">
    <source>
        <dbReference type="EMBL" id="PWE15633.1"/>
    </source>
</evidence>
<dbReference type="STRING" id="511.UZ73_02545"/>
<dbReference type="InterPro" id="IPR029063">
    <property type="entry name" value="SAM-dependent_MTases_sf"/>
</dbReference>
<dbReference type="GO" id="GO:0032259">
    <property type="term" value="P:methylation"/>
    <property type="evidence" value="ECO:0007669"/>
    <property type="project" value="UniProtKB-KW"/>
</dbReference>
<dbReference type="GO" id="GO:0008168">
    <property type="term" value="F:methyltransferase activity"/>
    <property type="evidence" value="ECO:0007669"/>
    <property type="project" value="UniProtKB-KW"/>
</dbReference>
<keyword evidence="2" id="KW-0808">Transferase</keyword>
<name>A0A2U2BNN6_ALCFA</name>
<dbReference type="SUPFAM" id="SSF53335">
    <property type="entry name" value="S-adenosyl-L-methionine-dependent methyltransferases"/>
    <property type="match status" value="1"/>
</dbReference>
<accession>A0A2U2BNN6</accession>
<comment type="caution">
    <text evidence="2">The sequence shown here is derived from an EMBL/GenBank/DDBJ whole genome shotgun (WGS) entry which is preliminary data.</text>
</comment>
<feature type="domain" description="Methyltransferase" evidence="1">
    <location>
        <begin position="51"/>
        <end position="144"/>
    </location>
</feature>
<sequence>MKTPTFVQPFSDPALVARYADTTPQRIPGFHDLHRMALILLSERAKSNARILVLAAGGGLELKSFAQARPDWSFVGVDPSQAMLDLAAQVLGPLGSQVDLISGYVDDAPLELFDGATCLLTLHFLSKAERLSLLKSLRARLKPGAALLVAHHCRPEEGAQEDWLARSIAFATGTETTVEAISSASNMAQHLTLLSPQEEENLLREAGFMAPALFYAGLSFRGWVAYADDQA</sequence>
<protein>
    <submittedName>
        <fullName evidence="2">Methyltransferase</fullName>
    </submittedName>
</protein>
<gene>
    <name evidence="2" type="ORF">DF183_02560</name>
</gene>
<evidence type="ECO:0000259" key="1">
    <source>
        <dbReference type="Pfam" id="PF13649"/>
    </source>
</evidence>
<reference evidence="2 3" key="2">
    <citation type="submission" date="2018-05" db="EMBL/GenBank/DDBJ databases">
        <authorList>
            <person name="Lanie J.A."/>
            <person name="Ng W.-L."/>
            <person name="Kazmierczak K.M."/>
            <person name="Andrzejewski T.M."/>
            <person name="Davidsen T.M."/>
            <person name="Wayne K.J."/>
            <person name="Tettelin H."/>
            <person name="Glass J.I."/>
            <person name="Rusch D."/>
            <person name="Podicherti R."/>
            <person name="Tsui H.-C.T."/>
            <person name="Winkler M.E."/>
        </authorList>
    </citation>
    <scope>NUCLEOTIDE SEQUENCE [LARGE SCALE GENOMIC DNA]</scope>
    <source>
        <strain evidence="2 3">YBY</strain>
    </source>
</reference>
<dbReference type="PANTHER" id="PTHR43464:SF58">
    <property type="entry name" value="BLR7975 PROTEIN"/>
    <property type="match status" value="1"/>
</dbReference>
<dbReference type="AlphaFoldDB" id="A0A2U2BNN6"/>
<evidence type="ECO:0000313" key="3">
    <source>
        <dbReference type="Proteomes" id="UP000245216"/>
    </source>
</evidence>
<dbReference type="Pfam" id="PF13649">
    <property type="entry name" value="Methyltransf_25"/>
    <property type="match status" value="1"/>
</dbReference>
<dbReference type="Gene3D" id="3.40.50.150">
    <property type="entry name" value="Vaccinia Virus protein VP39"/>
    <property type="match status" value="1"/>
</dbReference>
<dbReference type="CDD" id="cd02440">
    <property type="entry name" value="AdoMet_MTases"/>
    <property type="match status" value="1"/>
</dbReference>
<organism evidence="2 3">
    <name type="scientific">Alcaligenes faecalis</name>
    <dbReference type="NCBI Taxonomy" id="511"/>
    <lineage>
        <taxon>Bacteria</taxon>
        <taxon>Pseudomonadati</taxon>
        <taxon>Pseudomonadota</taxon>
        <taxon>Betaproteobacteria</taxon>
        <taxon>Burkholderiales</taxon>
        <taxon>Alcaligenaceae</taxon>
        <taxon>Alcaligenes</taxon>
    </lineage>
</organism>
<keyword evidence="2" id="KW-0489">Methyltransferase</keyword>
<reference evidence="2 3" key="1">
    <citation type="submission" date="2018-05" db="EMBL/GenBank/DDBJ databases">
        <title>Genome Sequence of an Efficient Indole-Degrading Bacterium, Alcaligenes sp.YBY.</title>
        <authorList>
            <person name="Yang B."/>
        </authorList>
    </citation>
    <scope>NUCLEOTIDE SEQUENCE [LARGE SCALE GENOMIC DNA]</scope>
    <source>
        <strain evidence="2 3">YBY</strain>
    </source>
</reference>
<dbReference type="EMBL" id="QEXO01000001">
    <property type="protein sequence ID" value="PWE15633.1"/>
    <property type="molecule type" value="Genomic_DNA"/>
</dbReference>
<proteinExistence type="predicted"/>
<dbReference type="Proteomes" id="UP000245216">
    <property type="component" value="Unassembled WGS sequence"/>
</dbReference>
<dbReference type="RefSeq" id="WP_109088333.1">
    <property type="nucleotide sequence ID" value="NZ_QEXO01000001.1"/>
</dbReference>